<dbReference type="GO" id="GO:0022857">
    <property type="term" value="F:transmembrane transporter activity"/>
    <property type="evidence" value="ECO:0007669"/>
    <property type="project" value="InterPro"/>
</dbReference>
<accession>A0AAW9QQ45</accession>
<evidence type="ECO:0000259" key="8">
    <source>
        <dbReference type="PROSITE" id="PS50850"/>
    </source>
</evidence>
<feature type="transmembrane region" description="Helical" evidence="7">
    <location>
        <begin position="138"/>
        <end position="160"/>
    </location>
</feature>
<sequence length="462" mass="45454">MPNPIAAPRHEAAALAGLSLSMLLSSLATSIVPVGLPHLALAFGAPFPQVQWVLIAYLLALTTLVVGAGRLGDVVGRRRLLLAGVAVFTAASALCSAAPTLGWLVAARAAQGAGAAAMLALTMAFVGQAVPRARTGSAMGLLGTASAVGTALGPSLGGLLLAGPGWRALFAAIAPLGLLAWWLLRRHLPADPQAPHAGRQGLDPTGTLLLASTLAAYALAMTLGGGRAGALTIALLLAAAAGAALFVRAEARAASPLVRLSMFRDRLLRKSLVTNALVATVMMATLVVGPFYLSRTLGLGAAGVGLVLSVGPMVAAAAGVPAGRLADRFGAPGMTLAGLAAIGAGAAALSMLPATLGIAGYLVPIVVITAGYALFQAANNTAVMAGVRPDERGVLSGLLGLSRNLGLITGAAVMGAVFERASAAADVATAPAAAVAGGMHMTFGVAGVLMVAAGGAAARCRT</sequence>
<keyword evidence="6 7" id="KW-0472">Membrane</keyword>
<evidence type="ECO:0000256" key="3">
    <source>
        <dbReference type="ARBA" id="ARBA00022475"/>
    </source>
</evidence>
<evidence type="ECO:0000256" key="6">
    <source>
        <dbReference type="ARBA" id="ARBA00023136"/>
    </source>
</evidence>
<dbReference type="RefSeq" id="WP_332293272.1">
    <property type="nucleotide sequence ID" value="NZ_JAZIBG010000058.1"/>
</dbReference>
<evidence type="ECO:0000256" key="2">
    <source>
        <dbReference type="ARBA" id="ARBA00022448"/>
    </source>
</evidence>
<dbReference type="Gene3D" id="1.20.1250.20">
    <property type="entry name" value="MFS general substrate transporter like domains"/>
    <property type="match status" value="1"/>
</dbReference>
<feature type="transmembrane region" description="Helical" evidence="7">
    <location>
        <begin position="80"/>
        <end position="99"/>
    </location>
</feature>
<feature type="transmembrane region" description="Helical" evidence="7">
    <location>
        <begin position="272"/>
        <end position="293"/>
    </location>
</feature>
<dbReference type="GO" id="GO:0005886">
    <property type="term" value="C:plasma membrane"/>
    <property type="evidence" value="ECO:0007669"/>
    <property type="project" value="UniProtKB-SubCell"/>
</dbReference>
<evidence type="ECO:0000256" key="1">
    <source>
        <dbReference type="ARBA" id="ARBA00004651"/>
    </source>
</evidence>
<feature type="transmembrane region" description="Helical" evidence="7">
    <location>
        <begin position="105"/>
        <end position="126"/>
    </location>
</feature>
<feature type="transmembrane region" description="Helical" evidence="7">
    <location>
        <begin position="395"/>
        <end position="418"/>
    </location>
</feature>
<keyword evidence="2" id="KW-0813">Transport</keyword>
<evidence type="ECO:0000256" key="5">
    <source>
        <dbReference type="ARBA" id="ARBA00022989"/>
    </source>
</evidence>
<dbReference type="InterPro" id="IPR011701">
    <property type="entry name" value="MFS"/>
</dbReference>
<dbReference type="Gene3D" id="1.20.1720.10">
    <property type="entry name" value="Multidrug resistance protein D"/>
    <property type="match status" value="1"/>
</dbReference>
<feature type="transmembrane region" description="Helical" evidence="7">
    <location>
        <begin position="230"/>
        <end position="251"/>
    </location>
</feature>
<dbReference type="Pfam" id="PF07690">
    <property type="entry name" value="MFS_1"/>
    <property type="match status" value="1"/>
</dbReference>
<evidence type="ECO:0000256" key="7">
    <source>
        <dbReference type="SAM" id="Phobius"/>
    </source>
</evidence>
<gene>
    <name evidence="9" type="ORF">V4F39_26605</name>
</gene>
<organism evidence="9 10">
    <name type="scientific">Aquincola agrisoli</name>
    <dbReference type="NCBI Taxonomy" id="3119538"/>
    <lineage>
        <taxon>Bacteria</taxon>
        <taxon>Pseudomonadati</taxon>
        <taxon>Pseudomonadota</taxon>
        <taxon>Betaproteobacteria</taxon>
        <taxon>Burkholderiales</taxon>
        <taxon>Sphaerotilaceae</taxon>
        <taxon>Aquincola</taxon>
    </lineage>
</organism>
<evidence type="ECO:0000313" key="10">
    <source>
        <dbReference type="Proteomes" id="UP001336250"/>
    </source>
</evidence>
<evidence type="ECO:0000256" key="4">
    <source>
        <dbReference type="ARBA" id="ARBA00022692"/>
    </source>
</evidence>
<keyword evidence="3" id="KW-1003">Cell membrane</keyword>
<proteinExistence type="predicted"/>
<dbReference type="EMBL" id="JAZIBG010000058">
    <property type="protein sequence ID" value="MEF7617509.1"/>
    <property type="molecule type" value="Genomic_DNA"/>
</dbReference>
<dbReference type="PRINTS" id="PR01036">
    <property type="entry name" value="TCRTETB"/>
</dbReference>
<reference evidence="9 10" key="1">
    <citation type="submission" date="2024-02" db="EMBL/GenBank/DDBJ databases">
        <title>Genome sequence of Aquincola sp. MAHUQ-54.</title>
        <authorList>
            <person name="Huq M.A."/>
        </authorList>
    </citation>
    <scope>NUCLEOTIDE SEQUENCE [LARGE SCALE GENOMIC DNA]</scope>
    <source>
        <strain evidence="9 10">MAHUQ-54</strain>
    </source>
</reference>
<dbReference type="InterPro" id="IPR020846">
    <property type="entry name" value="MFS_dom"/>
</dbReference>
<dbReference type="Proteomes" id="UP001336250">
    <property type="component" value="Unassembled WGS sequence"/>
</dbReference>
<dbReference type="PROSITE" id="PS50850">
    <property type="entry name" value="MFS"/>
    <property type="match status" value="1"/>
</dbReference>
<feature type="transmembrane region" description="Helical" evidence="7">
    <location>
        <begin position="166"/>
        <end position="184"/>
    </location>
</feature>
<dbReference type="SUPFAM" id="SSF103473">
    <property type="entry name" value="MFS general substrate transporter"/>
    <property type="match status" value="1"/>
</dbReference>
<feature type="domain" description="Major facilitator superfamily (MFS) profile" evidence="8">
    <location>
        <begin position="14"/>
        <end position="462"/>
    </location>
</feature>
<dbReference type="PANTHER" id="PTHR42718">
    <property type="entry name" value="MAJOR FACILITATOR SUPERFAMILY MULTIDRUG TRANSPORTER MFSC"/>
    <property type="match status" value="1"/>
</dbReference>
<protein>
    <submittedName>
        <fullName evidence="9">MFS transporter</fullName>
    </submittedName>
</protein>
<comment type="caution">
    <text evidence="9">The sequence shown here is derived from an EMBL/GenBank/DDBJ whole genome shotgun (WGS) entry which is preliminary data.</text>
</comment>
<feature type="transmembrane region" description="Helical" evidence="7">
    <location>
        <begin position="358"/>
        <end position="375"/>
    </location>
</feature>
<keyword evidence="5 7" id="KW-1133">Transmembrane helix</keyword>
<feature type="transmembrane region" description="Helical" evidence="7">
    <location>
        <begin position="205"/>
        <end position="224"/>
    </location>
</feature>
<name>A0AAW9QQ45_9BURK</name>
<feature type="transmembrane region" description="Helical" evidence="7">
    <location>
        <begin position="52"/>
        <end position="68"/>
    </location>
</feature>
<keyword evidence="4 7" id="KW-0812">Transmembrane</keyword>
<dbReference type="AlphaFoldDB" id="A0AAW9QQ45"/>
<feature type="transmembrane region" description="Helical" evidence="7">
    <location>
        <begin position="299"/>
        <end position="322"/>
    </location>
</feature>
<feature type="transmembrane region" description="Helical" evidence="7">
    <location>
        <begin position="334"/>
        <end position="352"/>
    </location>
</feature>
<dbReference type="PANTHER" id="PTHR42718:SF46">
    <property type="entry name" value="BLR6921 PROTEIN"/>
    <property type="match status" value="1"/>
</dbReference>
<comment type="subcellular location">
    <subcellularLocation>
        <location evidence="1">Cell membrane</location>
        <topology evidence="1">Multi-pass membrane protein</topology>
    </subcellularLocation>
</comment>
<keyword evidence="10" id="KW-1185">Reference proteome</keyword>
<feature type="transmembrane region" description="Helical" evidence="7">
    <location>
        <begin position="438"/>
        <end position="458"/>
    </location>
</feature>
<evidence type="ECO:0000313" key="9">
    <source>
        <dbReference type="EMBL" id="MEF7617509.1"/>
    </source>
</evidence>
<dbReference type="InterPro" id="IPR036259">
    <property type="entry name" value="MFS_trans_sf"/>
</dbReference>